<evidence type="ECO:0000313" key="2">
    <source>
        <dbReference type="EMBL" id="OPX42578.1"/>
    </source>
</evidence>
<dbReference type="Pfam" id="PF06949">
    <property type="entry name" value="DUF1292"/>
    <property type="match status" value="1"/>
</dbReference>
<dbReference type="InterPro" id="IPR009711">
    <property type="entry name" value="UPF0473"/>
</dbReference>
<accession>A0A1V4SFD1</accession>
<dbReference type="HAMAP" id="MF_01448">
    <property type="entry name" value="UPF0473"/>
    <property type="match status" value="1"/>
</dbReference>
<comment type="similarity">
    <text evidence="1">Belongs to the UPF0473 family.</text>
</comment>
<proteinExistence type="inferred from homology"/>
<evidence type="ECO:0000256" key="1">
    <source>
        <dbReference type="HAMAP-Rule" id="MF_01448"/>
    </source>
</evidence>
<protein>
    <recommendedName>
        <fullName evidence="1">UPF0473 protein CLHUN_35450</fullName>
    </recommendedName>
</protein>
<dbReference type="AlphaFoldDB" id="A0A1V4SFD1"/>
<sequence length="97" mass="11410">MSNMDEERDDIVVLVGEDGEEVEFEHVDTIEMNGNEYVVLLPVEEQENEEVDEVVILKVDHNEDGEDSFVTVDDEEELNSVFEEFKTRMEEEYDFEE</sequence>
<organism evidence="2 3">
    <name type="scientific">Ruminiclostridium hungatei</name>
    <name type="common">Clostridium hungatei</name>
    <dbReference type="NCBI Taxonomy" id="48256"/>
    <lineage>
        <taxon>Bacteria</taxon>
        <taxon>Bacillati</taxon>
        <taxon>Bacillota</taxon>
        <taxon>Clostridia</taxon>
        <taxon>Eubacteriales</taxon>
        <taxon>Oscillospiraceae</taxon>
        <taxon>Ruminiclostridium</taxon>
    </lineage>
</organism>
<evidence type="ECO:0000313" key="3">
    <source>
        <dbReference type="Proteomes" id="UP000191554"/>
    </source>
</evidence>
<reference evidence="2 3" key="1">
    <citation type="submission" date="2017-03" db="EMBL/GenBank/DDBJ databases">
        <title>Genome sequence of Clostridium hungatei DSM 14427.</title>
        <authorList>
            <person name="Poehlein A."/>
            <person name="Daniel R."/>
        </authorList>
    </citation>
    <scope>NUCLEOTIDE SEQUENCE [LARGE SCALE GENOMIC DNA]</scope>
    <source>
        <strain evidence="2 3">DSM 14427</strain>
    </source>
</reference>
<dbReference type="EMBL" id="MZGX01000027">
    <property type="protein sequence ID" value="OPX42578.1"/>
    <property type="molecule type" value="Genomic_DNA"/>
</dbReference>
<keyword evidence="3" id="KW-1185">Reference proteome</keyword>
<dbReference type="STRING" id="48256.CLHUN_35450"/>
<comment type="caution">
    <text evidence="2">The sequence shown here is derived from an EMBL/GenBank/DDBJ whole genome shotgun (WGS) entry which is preliminary data.</text>
</comment>
<name>A0A1V4SFD1_RUMHU</name>
<gene>
    <name evidence="2" type="ORF">CLHUN_35450</name>
</gene>
<dbReference type="Proteomes" id="UP000191554">
    <property type="component" value="Unassembled WGS sequence"/>
</dbReference>